<dbReference type="Gene3D" id="3.20.20.70">
    <property type="entry name" value="Aldolase class I"/>
    <property type="match status" value="1"/>
</dbReference>
<feature type="non-terminal residue" evidence="3">
    <location>
        <position position="189"/>
    </location>
</feature>
<sequence>DLAQLIHDLKNANKDANITVKLVSKTGVGTIAAGVAKAYADKIVISGYDGGTGASPKTSIQHAGVPWEIGLAETHQTLMMNNLRSRVKVETDGKLLTGKDVAYACALGAEEFGFATAPLVVLGCIMMRVCHKDTCPVGIATQNKDLRALFNGRADHVVIFMHFVAEALREILAALGSRTVAELVGRTAL</sequence>
<gene>
    <name evidence="3" type="ORF">BUZ14_16415</name>
</gene>
<evidence type="ECO:0000313" key="4">
    <source>
        <dbReference type="Proteomes" id="UP000265541"/>
    </source>
</evidence>
<dbReference type="PANTHER" id="PTHR43100:SF1">
    <property type="entry name" value="GLUTAMATE SYNTHASE [NADPH] SMALL CHAIN"/>
    <property type="match status" value="1"/>
</dbReference>
<evidence type="ECO:0000256" key="1">
    <source>
        <dbReference type="ARBA" id="ARBA00009716"/>
    </source>
</evidence>
<dbReference type="AlphaFoldDB" id="A0A3A0UQZ6"/>
<name>A0A3A0UQZ6_STAGA</name>
<evidence type="ECO:0000313" key="3">
    <source>
        <dbReference type="EMBL" id="RIP18370.1"/>
    </source>
</evidence>
<comment type="similarity">
    <text evidence="1">Belongs to the glutamate synthase family.</text>
</comment>
<comment type="caution">
    <text evidence="3">The sequence shown here is derived from an EMBL/GenBank/DDBJ whole genome shotgun (WGS) entry which is preliminary data.</text>
</comment>
<dbReference type="CDD" id="cd02808">
    <property type="entry name" value="GltS_FMN"/>
    <property type="match status" value="1"/>
</dbReference>
<accession>A0A3A0UQZ6</accession>
<proteinExistence type="inferred from homology"/>
<organism evidence="3 4">
    <name type="scientific">Staphylococcus gallinarum</name>
    <dbReference type="NCBI Taxonomy" id="1293"/>
    <lineage>
        <taxon>Bacteria</taxon>
        <taxon>Bacillati</taxon>
        <taxon>Bacillota</taxon>
        <taxon>Bacilli</taxon>
        <taxon>Bacillales</taxon>
        <taxon>Staphylococcaceae</taxon>
        <taxon>Staphylococcus</taxon>
    </lineage>
</organism>
<evidence type="ECO:0000259" key="2">
    <source>
        <dbReference type="Pfam" id="PF01645"/>
    </source>
</evidence>
<feature type="domain" description="Glutamate synthase" evidence="2">
    <location>
        <begin position="1"/>
        <end position="177"/>
    </location>
</feature>
<dbReference type="GO" id="GO:0006537">
    <property type="term" value="P:glutamate biosynthetic process"/>
    <property type="evidence" value="ECO:0007669"/>
    <property type="project" value="InterPro"/>
</dbReference>
<dbReference type="GO" id="GO:0015930">
    <property type="term" value="F:glutamate synthase activity"/>
    <property type="evidence" value="ECO:0007669"/>
    <property type="project" value="InterPro"/>
</dbReference>
<dbReference type="PANTHER" id="PTHR43100">
    <property type="entry name" value="GLUTAMATE SYNTHASE [NADPH] SMALL CHAIN"/>
    <property type="match status" value="1"/>
</dbReference>
<feature type="non-terminal residue" evidence="3">
    <location>
        <position position="1"/>
    </location>
</feature>
<dbReference type="RefSeq" id="WP_259340780.1">
    <property type="nucleotide sequence ID" value="NZ_QYJN01000459.1"/>
</dbReference>
<dbReference type="InterPro" id="IPR013785">
    <property type="entry name" value="Aldolase_TIM"/>
</dbReference>
<dbReference type="Pfam" id="PF01645">
    <property type="entry name" value="Glu_synthase"/>
    <property type="match status" value="1"/>
</dbReference>
<protein>
    <submittedName>
        <fullName evidence="3">Glutamate synthase subunit alpha</fullName>
    </submittedName>
</protein>
<dbReference type="SUPFAM" id="SSF51395">
    <property type="entry name" value="FMN-linked oxidoreductases"/>
    <property type="match status" value="1"/>
</dbReference>
<reference evidence="3 4" key="1">
    <citation type="journal article" date="2016" name="Front. Microbiol.">
        <title>Comprehensive Phylogenetic Analysis of Bovine Non-aureus Staphylococci Species Based on Whole-Genome Sequencing.</title>
        <authorList>
            <person name="Naushad S."/>
            <person name="Barkema H.W."/>
            <person name="Luby C."/>
            <person name="Condas L.A."/>
            <person name="Nobrega D.B."/>
            <person name="Carson D.A."/>
            <person name="De Buck J."/>
        </authorList>
    </citation>
    <scope>NUCLEOTIDE SEQUENCE [LARGE SCALE GENOMIC DNA]</scope>
    <source>
        <strain evidence="3 4">SNUC 4781</strain>
    </source>
</reference>
<dbReference type="EMBL" id="QYJN01000459">
    <property type="protein sequence ID" value="RIP18370.1"/>
    <property type="molecule type" value="Genomic_DNA"/>
</dbReference>
<dbReference type="Proteomes" id="UP000265541">
    <property type="component" value="Unassembled WGS sequence"/>
</dbReference>
<dbReference type="InterPro" id="IPR051394">
    <property type="entry name" value="Glutamate_Synthase"/>
</dbReference>
<dbReference type="InterPro" id="IPR002932">
    <property type="entry name" value="Glu_synthdom"/>
</dbReference>